<comment type="function">
    <text evidence="8">Converts the free carboxyl group of a malonyl-thioester to its methyl ester by transfer of a methyl group from S-adenosyl-L-methionine (SAM). It allows to synthesize pimeloyl-ACP via the fatty acid synthetic pathway.</text>
</comment>
<comment type="similarity">
    <text evidence="8">Belongs to the methyltransferase superfamily.</text>
</comment>
<evidence type="ECO:0000256" key="2">
    <source>
        <dbReference type="ARBA" id="ARBA00004746"/>
    </source>
</evidence>
<dbReference type="EC" id="2.1.1.197" evidence="3 8"/>
<dbReference type="GO" id="GO:0010340">
    <property type="term" value="F:carboxyl-O-methyltransferase activity"/>
    <property type="evidence" value="ECO:0007669"/>
    <property type="project" value="UniProtKB-UniRule"/>
</dbReference>
<dbReference type="UniPathway" id="UPA00078"/>
<dbReference type="AlphaFoldDB" id="A0A5C4S4S4"/>
<sequence>MAGRVGICCFRYAPYAVCCHEGMAGGTGMAVIDKALVRRRFERQLEAYSEHALVQVGMAEKLARLVADRLPGRKAQRVFEIGAGSGLLTAALLSNVQIASLYANDIAPGSRAMVEDVALRHGGTLSGFLEGDAEQLETPPVGLDLLVSGATVQWFEDLPGFIGRMAGSIKPGGLLAFSSFGPENMKEIAELASVGLSYHTLDAIQEMSGSDYEVLFAEEECSVLDFPDPGAVLRHISRTGVNGIEQRTWTGARLRAFSSAYHERFSSCRGVQLTYHALYLVMRRR</sequence>
<evidence type="ECO:0000313" key="10">
    <source>
        <dbReference type="EMBL" id="TNJ37711.1"/>
    </source>
</evidence>
<keyword evidence="6 8" id="KW-0949">S-adenosyl-L-methionine</keyword>
<keyword evidence="4 8" id="KW-0489">Methyltransferase</keyword>
<dbReference type="InterPro" id="IPR050602">
    <property type="entry name" value="Malonyl-ACP_OMT"/>
</dbReference>
<comment type="pathway">
    <text evidence="2 8">Cofactor biosynthesis; biotin biosynthesis.</text>
</comment>
<dbReference type="PANTHER" id="PTHR13090">
    <property type="entry name" value="ARGININE-HYDROXYLASE NDUFAF5, MITOCHONDRIAL"/>
    <property type="match status" value="1"/>
</dbReference>
<gene>
    <name evidence="8" type="primary">bioC</name>
    <name evidence="10" type="ORF">FGF68_00590</name>
</gene>
<dbReference type="SUPFAM" id="SSF53335">
    <property type="entry name" value="S-adenosyl-L-methionine-dependent methyltransferases"/>
    <property type="match status" value="1"/>
</dbReference>
<keyword evidence="5 8" id="KW-0808">Transferase</keyword>
<evidence type="ECO:0000313" key="11">
    <source>
        <dbReference type="Proteomes" id="UP000309544"/>
    </source>
</evidence>
<evidence type="ECO:0000256" key="4">
    <source>
        <dbReference type="ARBA" id="ARBA00022603"/>
    </source>
</evidence>
<dbReference type="EMBL" id="VDCI01000001">
    <property type="protein sequence ID" value="TNJ37711.1"/>
    <property type="molecule type" value="Genomic_DNA"/>
</dbReference>
<dbReference type="GO" id="GO:0032259">
    <property type="term" value="P:methylation"/>
    <property type="evidence" value="ECO:0007669"/>
    <property type="project" value="UniProtKB-KW"/>
</dbReference>
<evidence type="ECO:0000259" key="9">
    <source>
        <dbReference type="Pfam" id="PF08241"/>
    </source>
</evidence>
<proteinExistence type="inferred from homology"/>
<accession>A0A5C4S4S4</accession>
<evidence type="ECO:0000256" key="3">
    <source>
        <dbReference type="ARBA" id="ARBA00012327"/>
    </source>
</evidence>
<organism evidence="10 11">
    <name type="scientific">Prosthecochloris vibrioformis</name>
    <name type="common">Chlorobium vibrioforme</name>
    <dbReference type="NCBI Taxonomy" id="1098"/>
    <lineage>
        <taxon>Bacteria</taxon>
        <taxon>Pseudomonadati</taxon>
        <taxon>Chlorobiota</taxon>
        <taxon>Chlorobiia</taxon>
        <taxon>Chlorobiales</taxon>
        <taxon>Chlorobiaceae</taxon>
        <taxon>Prosthecochloris</taxon>
    </lineage>
</organism>
<dbReference type="PANTHER" id="PTHR13090:SF1">
    <property type="entry name" value="ARGININE-HYDROXYLASE NDUFAF5, MITOCHONDRIAL"/>
    <property type="match status" value="1"/>
</dbReference>
<dbReference type="Gene3D" id="3.40.50.150">
    <property type="entry name" value="Vaccinia Virus protein VP39"/>
    <property type="match status" value="1"/>
</dbReference>
<dbReference type="GO" id="GO:0009102">
    <property type="term" value="P:biotin biosynthetic process"/>
    <property type="evidence" value="ECO:0007669"/>
    <property type="project" value="UniProtKB-UniRule"/>
</dbReference>
<dbReference type="InterPro" id="IPR013216">
    <property type="entry name" value="Methyltransf_11"/>
</dbReference>
<name>A0A5C4S4S4_PROVB</name>
<comment type="catalytic activity">
    <reaction evidence="1 8">
        <text>malonyl-[ACP] + S-adenosyl-L-methionine = malonyl-[ACP] methyl ester + S-adenosyl-L-homocysteine</text>
        <dbReference type="Rhea" id="RHEA:17105"/>
        <dbReference type="Rhea" id="RHEA-COMP:9623"/>
        <dbReference type="Rhea" id="RHEA-COMP:9954"/>
        <dbReference type="ChEBI" id="CHEBI:57856"/>
        <dbReference type="ChEBI" id="CHEBI:59789"/>
        <dbReference type="ChEBI" id="CHEBI:78449"/>
        <dbReference type="ChEBI" id="CHEBI:78845"/>
        <dbReference type="EC" id="2.1.1.197"/>
    </reaction>
</comment>
<comment type="caution">
    <text evidence="10">The sequence shown here is derived from an EMBL/GenBank/DDBJ whole genome shotgun (WGS) entry which is preliminary data.</text>
</comment>
<evidence type="ECO:0000256" key="7">
    <source>
        <dbReference type="ARBA" id="ARBA00022756"/>
    </source>
</evidence>
<dbReference type="CDD" id="cd02440">
    <property type="entry name" value="AdoMet_MTases"/>
    <property type="match status" value="1"/>
</dbReference>
<dbReference type="HAMAP" id="MF_00835">
    <property type="entry name" value="BioC"/>
    <property type="match status" value="1"/>
</dbReference>
<protein>
    <recommendedName>
        <fullName evidence="3 8">Malonyl-[acyl-carrier protein] O-methyltransferase</fullName>
        <shortName evidence="8">Malonyl-ACP O-methyltransferase</shortName>
        <ecNumber evidence="3 8">2.1.1.197</ecNumber>
    </recommendedName>
    <alternativeName>
        <fullName evidence="8">Biotin synthesis protein BioC</fullName>
    </alternativeName>
</protein>
<evidence type="ECO:0000256" key="1">
    <source>
        <dbReference type="ARBA" id="ARBA00000852"/>
    </source>
</evidence>
<evidence type="ECO:0000256" key="5">
    <source>
        <dbReference type="ARBA" id="ARBA00022679"/>
    </source>
</evidence>
<dbReference type="Proteomes" id="UP000309544">
    <property type="component" value="Unassembled WGS sequence"/>
</dbReference>
<dbReference type="InterPro" id="IPR029063">
    <property type="entry name" value="SAM-dependent_MTases_sf"/>
</dbReference>
<keyword evidence="11" id="KW-1185">Reference proteome</keyword>
<evidence type="ECO:0000256" key="6">
    <source>
        <dbReference type="ARBA" id="ARBA00022691"/>
    </source>
</evidence>
<dbReference type="InterPro" id="IPR011814">
    <property type="entry name" value="BioC"/>
</dbReference>
<dbReference type="GO" id="GO:0008757">
    <property type="term" value="F:S-adenosylmethionine-dependent methyltransferase activity"/>
    <property type="evidence" value="ECO:0007669"/>
    <property type="project" value="InterPro"/>
</dbReference>
<dbReference type="Pfam" id="PF08241">
    <property type="entry name" value="Methyltransf_11"/>
    <property type="match status" value="1"/>
</dbReference>
<feature type="domain" description="Methyltransferase type 11" evidence="9">
    <location>
        <begin position="80"/>
        <end position="177"/>
    </location>
</feature>
<keyword evidence="7 8" id="KW-0093">Biotin biosynthesis</keyword>
<reference evidence="10 11" key="1">
    <citation type="submission" date="2019-05" db="EMBL/GenBank/DDBJ databases">
        <title>Draft Whole-Genome sequence of the green sulfur bacterium Prosthecochloris vibrioformis DSM 260.</title>
        <authorList>
            <person name="Meyer T.E."/>
            <person name="Kyndt J.A."/>
        </authorList>
    </citation>
    <scope>NUCLEOTIDE SEQUENCE [LARGE SCALE GENOMIC DNA]</scope>
    <source>
        <strain evidence="10 11">DSM 260</strain>
    </source>
</reference>
<dbReference type="GO" id="GO:0102130">
    <property type="term" value="F:malonyl-CoA methyltransferase activity"/>
    <property type="evidence" value="ECO:0007669"/>
    <property type="project" value="UniProtKB-EC"/>
</dbReference>
<evidence type="ECO:0000256" key="8">
    <source>
        <dbReference type="HAMAP-Rule" id="MF_00835"/>
    </source>
</evidence>